<comment type="caution">
    <text evidence="5">The sequence shown here is derived from an EMBL/GenBank/DDBJ whole genome shotgun (WGS) entry which is preliminary data.</text>
</comment>
<dbReference type="SUPFAM" id="SSF101576">
    <property type="entry name" value="Supernatant protein factor (SPF), C-terminal domain"/>
    <property type="match status" value="1"/>
</dbReference>
<dbReference type="Proteomes" id="UP001562425">
    <property type="component" value="Unassembled WGS sequence"/>
</dbReference>
<sequence length="542" mass="62274">MHDLRSAVAAGHLNINHGTPNITEQLNRLKHPDYETLVQKAARKVIRTTKKYRKKWVEKKNKSRRETPAGRRFSRTMISSASNVELVDGSDTEDSKILKWNLPLKELFRMACSFYKEKSGKAIHLSYEDNLKLVAFTQQAAHGPLDLANSPPLGMFDVIGKDRRIAWQHLGTITKLQAMEGFIDLLDRLCPLFKPYVEAIKKDREEKLRQAQLEEARRREQMESEKEQMAEQKRIEDEKNREELQRRQLQDALNQQTYHQFKEYAEKQFPGNPEQQAILIRQLQTEHYHQYMQQLQAQVASNYSHQMRTASDAQEELNGTDQQQQVGQQTDLVVSAKESSQLEYKEQCESDDESGEYAVISPANMWTKPDIKLFKQEVTSGKGDGVIRVGHGDTVTVRVPTHEGGSCLFWEFATDSYDIGFGVYFEWGKPPTTEVSVHISESDEDDDTLEDDDSVACVDDLECGGQQGQQQQHKQYSSGASSSLANRNPISIIVPIYRRECQTEVYAGSHAYPGEGTYLLKFDNSYSLWRSKTLYYKVFYTR</sequence>
<feature type="region of interest" description="Disordered" evidence="2">
    <location>
        <begin position="464"/>
        <end position="483"/>
    </location>
</feature>
<dbReference type="AlphaFoldDB" id="A0ABD1DCP3"/>
<dbReference type="InterPro" id="IPR052269">
    <property type="entry name" value="Golgi-PI4KB_interaction"/>
</dbReference>
<proteinExistence type="predicted"/>
<dbReference type="InterPro" id="IPR000582">
    <property type="entry name" value="Acyl-CoA-binding_protein"/>
</dbReference>
<evidence type="ECO:0000256" key="1">
    <source>
        <dbReference type="ARBA" id="ARBA00022990"/>
    </source>
</evidence>
<dbReference type="Gene3D" id="2.60.120.680">
    <property type="entry name" value="GOLD domain"/>
    <property type="match status" value="1"/>
</dbReference>
<feature type="region of interest" description="Disordered" evidence="2">
    <location>
        <begin position="216"/>
        <end position="242"/>
    </location>
</feature>
<gene>
    <name evidence="5" type="ORF">pipiens_009824</name>
</gene>
<dbReference type="InterPro" id="IPR009038">
    <property type="entry name" value="GOLD_dom"/>
</dbReference>
<evidence type="ECO:0000313" key="5">
    <source>
        <dbReference type="EMBL" id="KAL1397363.1"/>
    </source>
</evidence>
<dbReference type="PANTHER" id="PTHR22973">
    <property type="entry name" value="LD35087P"/>
    <property type="match status" value="1"/>
</dbReference>
<accession>A0ABD1DCP3</accession>
<dbReference type="Pfam" id="PF00887">
    <property type="entry name" value="ACBP"/>
    <property type="match status" value="1"/>
</dbReference>
<dbReference type="EMBL" id="JBEHCU010006337">
    <property type="protein sequence ID" value="KAL1397363.1"/>
    <property type="molecule type" value="Genomic_DNA"/>
</dbReference>
<protein>
    <recommendedName>
        <fullName evidence="7">Protein involved in maintenance of golgi structure and er-golgi transport</fullName>
    </recommendedName>
</protein>
<dbReference type="Gene3D" id="1.20.80.10">
    <property type="match status" value="1"/>
</dbReference>
<feature type="compositionally biased region" description="Polar residues" evidence="2">
    <location>
        <begin position="473"/>
        <end position="483"/>
    </location>
</feature>
<keyword evidence="6" id="KW-1185">Reference proteome</keyword>
<dbReference type="FunFam" id="1.20.80.10:FF:000017">
    <property type="entry name" value="Golgi resident protein GCP60"/>
    <property type="match status" value="1"/>
</dbReference>
<organism evidence="5 6">
    <name type="scientific">Culex pipiens pipiens</name>
    <name type="common">Northern house mosquito</name>
    <dbReference type="NCBI Taxonomy" id="38569"/>
    <lineage>
        <taxon>Eukaryota</taxon>
        <taxon>Metazoa</taxon>
        <taxon>Ecdysozoa</taxon>
        <taxon>Arthropoda</taxon>
        <taxon>Hexapoda</taxon>
        <taxon>Insecta</taxon>
        <taxon>Pterygota</taxon>
        <taxon>Neoptera</taxon>
        <taxon>Endopterygota</taxon>
        <taxon>Diptera</taxon>
        <taxon>Nematocera</taxon>
        <taxon>Culicoidea</taxon>
        <taxon>Culicidae</taxon>
        <taxon>Culicinae</taxon>
        <taxon>Culicini</taxon>
        <taxon>Culex</taxon>
        <taxon>Culex</taxon>
    </lineage>
</organism>
<dbReference type="PANTHER" id="PTHR22973:SF12">
    <property type="entry name" value="LD35087P"/>
    <property type="match status" value="1"/>
</dbReference>
<evidence type="ECO:0000259" key="4">
    <source>
        <dbReference type="PROSITE" id="PS51228"/>
    </source>
</evidence>
<dbReference type="InterPro" id="IPR036598">
    <property type="entry name" value="GOLD_dom_sf"/>
</dbReference>
<evidence type="ECO:0000256" key="2">
    <source>
        <dbReference type="SAM" id="MobiDB-lite"/>
    </source>
</evidence>
<evidence type="ECO:0000259" key="3">
    <source>
        <dbReference type="PROSITE" id="PS50866"/>
    </source>
</evidence>
<evidence type="ECO:0000313" key="6">
    <source>
        <dbReference type="Proteomes" id="UP001562425"/>
    </source>
</evidence>
<dbReference type="Pfam" id="PF13897">
    <property type="entry name" value="GOLD_2"/>
    <property type="match status" value="1"/>
</dbReference>
<evidence type="ECO:0008006" key="7">
    <source>
        <dbReference type="Google" id="ProtNLM"/>
    </source>
</evidence>
<name>A0ABD1DCP3_CULPP</name>
<dbReference type="InterPro" id="IPR014352">
    <property type="entry name" value="FERM/acyl-CoA-bd_prot_sf"/>
</dbReference>
<keyword evidence="1" id="KW-0007">Acetylation</keyword>
<feature type="domain" description="GOLD" evidence="3">
    <location>
        <begin position="371"/>
        <end position="540"/>
    </location>
</feature>
<reference evidence="5 6" key="1">
    <citation type="submission" date="2024-05" db="EMBL/GenBank/DDBJ databases">
        <title>Culex pipiens pipiens assembly and annotation.</title>
        <authorList>
            <person name="Alout H."/>
            <person name="Durand T."/>
        </authorList>
    </citation>
    <scope>NUCLEOTIDE SEQUENCE [LARGE SCALE GENOMIC DNA]</scope>
    <source>
        <strain evidence="5">HA-2024</strain>
        <tissue evidence="5">Whole body</tissue>
    </source>
</reference>
<dbReference type="PROSITE" id="PS50866">
    <property type="entry name" value="GOLD"/>
    <property type="match status" value="1"/>
</dbReference>
<feature type="domain" description="ACB" evidence="4">
    <location>
        <begin position="104"/>
        <end position="195"/>
    </location>
</feature>
<dbReference type="InterPro" id="IPR035984">
    <property type="entry name" value="Acyl-CoA-binding_sf"/>
</dbReference>
<dbReference type="PROSITE" id="PS51228">
    <property type="entry name" value="ACB_2"/>
    <property type="match status" value="1"/>
</dbReference>
<dbReference type="SUPFAM" id="SSF47027">
    <property type="entry name" value="Acyl-CoA binding protein"/>
    <property type="match status" value="1"/>
</dbReference>